<gene>
    <name evidence="1" type="ORF">AAE02nite_18630</name>
</gene>
<evidence type="ECO:0000313" key="2">
    <source>
        <dbReference type="Proteomes" id="UP000321532"/>
    </source>
</evidence>
<dbReference type="AlphaFoldDB" id="A0A512AWU8"/>
<evidence type="ECO:0000313" key="1">
    <source>
        <dbReference type="EMBL" id="GEO04199.1"/>
    </source>
</evidence>
<organism evidence="1 2">
    <name type="scientific">Adhaeribacter aerolatus</name>
    <dbReference type="NCBI Taxonomy" id="670289"/>
    <lineage>
        <taxon>Bacteria</taxon>
        <taxon>Pseudomonadati</taxon>
        <taxon>Bacteroidota</taxon>
        <taxon>Cytophagia</taxon>
        <taxon>Cytophagales</taxon>
        <taxon>Hymenobacteraceae</taxon>
        <taxon>Adhaeribacter</taxon>
    </lineage>
</organism>
<name>A0A512AWU8_9BACT</name>
<accession>A0A512AWU8</accession>
<protein>
    <submittedName>
        <fullName evidence="1">Uncharacterized protein</fullName>
    </submittedName>
</protein>
<dbReference type="EMBL" id="BJYS01000012">
    <property type="protein sequence ID" value="GEO04199.1"/>
    <property type="molecule type" value="Genomic_DNA"/>
</dbReference>
<comment type="caution">
    <text evidence="1">The sequence shown here is derived from an EMBL/GenBank/DDBJ whole genome shotgun (WGS) entry which is preliminary data.</text>
</comment>
<proteinExistence type="predicted"/>
<keyword evidence="2" id="KW-1185">Reference proteome</keyword>
<reference evidence="1 2" key="1">
    <citation type="submission" date="2019-07" db="EMBL/GenBank/DDBJ databases">
        <title>Whole genome shotgun sequence of Adhaeribacter aerolatus NBRC 106133.</title>
        <authorList>
            <person name="Hosoyama A."/>
            <person name="Uohara A."/>
            <person name="Ohji S."/>
            <person name="Ichikawa N."/>
        </authorList>
    </citation>
    <scope>NUCLEOTIDE SEQUENCE [LARGE SCALE GENOMIC DNA]</scope>
    <source>
        <strain evidence="1 2">NBRC 106133</strain>
    </source>
</reference>
<dbReference type="Proteomes" id="UP000321532">
    <property type="component" value="Unassembled WGS sequence"/>
</dbReference>
<sequence>MDADEEEINRISDAIDTCFNFIDKERQALHNKLFDVPAKKVFTFEQIVPVLESHKDPDEKIKYIRERMNYHNQELAQYPDRYVDDGGTFIKRCNLEINHIKKLKQERIRQKSEKATQPKSDLSFEEIFRDYHNNKSEMADRIISLLKREKIIDIEGVWKDDPMDIRGLYLAMLEYPGKIKLKVRKPFVLYRICFRKFKLKEKDAIKETSRNRAPIEVLEKYKNILNLI</sequence>